<accession>A0A1I0HAE3</accession>
<dbReference type="RefSeq" id="WP_074891531.1">
    <property type="nucleotide sequence ID" value="NZ_FOHW01000026.1"/>
</dbReference>
<evidence type="ECO:0008006" key="3">
    <source>
        <dbReference type="Google" id="ProtNLM"/>
    </source>
</evidence>
<evidence type="ECO:0000313" key="2">
    <source>
        <dbReference type="Proteomes" id="UP000182332"/>
    </source>
</evidence>
<reference evidence="1 2" key="1">
    <citation type="submission" date="2016-10" db="EMBL/GenBank/DDBJ databases">
        <authorList>
            <person name="de Groot N.N."/>
        </authorList>
    </citation>
    <scope>NUCLEOTIDE SEQUENCE [LARGE SCALE GENOMIC DNA]</scope>
    <source>
        <strain evidence="1 2">DSM 11363</strain>
    </source>
</reference>
<gene>
    <name evidence="1" type="ORF">SAMN05216197_12637</name>
</gene>
<organism evidence="1 2">
    <name type="scientific">Pseudomonas graminis</name>
    <dbReference type="NCBI Taxonomy" id="158627"/>
    <lineage>
        <taxon>Bacteria</taxon>
        <taxon>Pseudomonadati</taxon>
        <taxon>Pseudomonadota</taxon>
        <taxon>Gammaproteobacteria</taxon>
        <taxon>Pseudomonadales</taxon>
        <taxon>Pseudomonadaceae</taxon>
        <taxon>Pseudomonas</taxon>
    </lineage>
</organism>
<protein>
    <recommendedName>
        <fullName evidence="3">DUF4123 domain-containing protein</fullName>
    </recommendedName>
</protein>
<evidence type="ECO:0000313" key="1">
    <source>
        <dbReference type="EMBL" id="SET80728.1"/>
    </source>
</evidence>
<dbReference type="Proteomes" id="UP000182332">
    <property type="component" value="Unassembled WGS sequence"/>
</dbReference>
<dbReference type="AlphaFoldDB" id="A0A1I0HAE3"/>
<dbReference type="OrthoDB" id="5563425at2"/>
<proteinExistence type="predicted"/>
<sequence length="196" mass="22078">MICSTQLFQIQECPDLYVDACVCDQGRYLVFMSLWGRDTALQEFLARLTLGSAENGLTQFHILQDGRSLPVFPNADQLEKRTTRQYRSTLFGSLVHLWLFDKRCAQPDHANHFAYALLERDTEVGASLWPLIVETCPLPLLPHWQTPVLEVLTELQMLTALPGAIGSISGWQLNLQLAPLEQALGDLIRQGQLTTN</sequence>
<dbReference type="EMBL" id="FOHW01000026">
    <property type="protein sequence ID" value="SET80728.1"/>
    <property type="molecule type" value="Genomic_DNA"/>
</dbReference>
<name>A0A1I0HAE3_9PSED</name>